<protein>
    <recommendedName>
        <fullName evidence="3">Histidine kinase</fullName>
    </recommendedName>
</protein>
<proteinExistence type="predicted"/>
<reference evidence="1 2" key="1">
    <citation type="submission" date="2020-10" db="EMBL/GenBank/DDBJ databases">
        <title>Draft genome of Ramlibacter aquaticus LMG 30558.</title>
        <authorList>
            <person name="Props R."/>
        </authorList>
    </citation>
    <scope>NUCLEOTIDE SEQUENCE [LARGE SCALE GENOMIC DNA]</scope>
    <source>
        <strain evidence="1 2">LMG 30558</strain>
    </source>
</reference>
<comment type="caution">
    <text evidence="1">The sequence shown here is derived from an EMBL/GenBank/DDBJ whole genome shotgun (WGS) entry which is preliminary data.</text>
</comment>
<accession>A0ABR9SED2</accession>
<keyword evidence="2" id="KW-1185">Reference proteome</keyword>
<evidence type="ECO:0000313" key="2">
    <source>
        <dbReference type="Proteomes" id="UP000715965"/>
    </source>
</evidence>
<organism evidence="1 2">
    <name type="scientific">Ramlibacter aquaticus</name>
    <dbReference type="NCBI Taxonomy" id="2780094"/>
    <lineage>
        <taxon>Bacteria</taxon>
        <taxon>Pseudomonadati</taxon>
        <taxon>Pseudomonadota</taxon>
        <taxon>Betaproteobacteria</taxon>
        <taxon>Burkholderiales</taxon>
        <taxon>Comamonadaceae</taxon>
        <taxon>Ramlibacter</taxon>
    </lineage>
</organism>
<evidence type="ECO:0008006" key="3">
    <source>
        <dbReference type="Google" id="ProtNLM"/>
    </source>
</evidence>
<name>A0ABR9SED2_9BURK</name>
<sequence>MAAFADTGIAGARGPAAPTPLAATPGARRSRAGAEAARYGVLRRLGPALKHDMVVNLQAIAMMAEVLNARLERSTPAPQEFASSIAKLNRLAREAVANCLKVAAWIEPGEDEIVRLPEGVDECLALLASNFNFRGFLVQREVPDTAFQVSRVALRNLLIASLITLTDAAGGPCVVSVRAEVLPGFAQITVRTAPRDDGFEGLPFEPAYRQLDWSDVQALAQVEGAELLRESGQILLRLPRSFPGAPLKIAPV</sequence>
<dbReference type="Proteomes" id="UP000715965">
    <property type="component" value="Unassembled WGS sequence"/>
</dbReference>
<dbReference type="EMBL" id="JADDOJ010000027">
    <property type="protein sequence ID" value="MBE7940640.1"/>
    <property type="molecule type" value="Genomic_DNA"/>
</dbReference>
<gene>
    <name evidence="1" type="ORF">IM725_08665</name>
</gene>
<dbReference type="RefSeq" id="WP_193780178.1">
    <property type="nucleotide sequence ID" value="NZ_JADDOJ010000027.1"/>
</dbReference>
<evidence type="ECO:0000313" key="1">
    <source>
        <dbReference type="EMBL" id="MBE7940640.1"/>
    </source>
</evidence>